<organism evidence="8 9">
    <name type="scientific">Eleutherodactylus coqui</name>
    <name type="common">Puerto Rican coqui</name>
    <dbReference type="NCBI Taxonomy" id="57060"/>
    <lineage>
        <taxon>Eukaryota</taxon>
        <taxon>Metazoa</taxon>
        <taxon>Chordata</taxon>
        <taxon>Craniata</taxon>
        <taxon>Vertebrata</taxon>
        <taxon>Euteleostomi</taxon>
        <taxon>Amphibia</taxon>
        <taxon>Batrachia</taxon>
        <taxon>Anura</taxon>
        <taxon>Neobatrachia</taxon>
        <taxon>Hyloidea</taxon>
        <taxon>Eleutherodactylidae</taxon>
        <taxon>Eleutherodactylinae</taxon>
        <taxon>Eleutherodactylus</taxon>
        <taxon>Eleutherodactylus</taxon>
    </lineage>
</organism>
<dbReference type="OrthoDB" id="8935021at2759"/>
<keyword evidence="6" id="KW-0732">Signal</keyword>
<dbReference type="PROSITE" id="PS50835">
    <property type="entry name" value="IG_LIKE"/>
    <property type="match status" value="1"/>
</dbReference>
<dbReference type="GO" id="GO:0019882">
    <property type="term" value="P:antigen processing and presentation"/>
    <property type="evidence" value="ECO:0007669"/>
    <property type="project" value="InterPro"/>
</dbReference>
<protein>
    <recommendedName>
        <fullName evidence="7">Ig-like domain-containing protein</fullName>
    </recommendedName>
</protein>
<evidence type="ECO:0000259" key="7">
    <source>
        <dbReference type="PROSITE" id="PS50835"/>
    </source>
</evidence>
<evidence type="ECO:0000256" key="2">
    <source>
        <dbReference type="ARBA" id="ARBA00022692"/>
    </source>
</evidence>
<reference evidence="8" key="1">
    <citation type="thesis" date="2020" institute="ProQuest LLC" country="789 East Eisenhower Parkway, Ann Arbor, MI, USA">
        <title>Comparative Genomics and Chromosome Evolution.</title>
        <authorList>
            <person name="Mudd A.B."/>
        </authorList>
    </citation>
    <scope>NUCLEOTIDE SEQUENCE</scope>
    <source>
        <strain evidence="8">HN-11 Male</strain>
        <tissue evidence="8">Kidney and liver</tissue>
    </source>
</reference>
<dbReference type="SUPFAM" id="SSF54452">
    <property type="entry name" value="MHC antigen-recognition domain"/>
    <property type="match status" value="1"/>
</dbReference>
<evidence type="ECO:0000313" key="8">
    <source>
        <dbReference type="EMBL" id="KAG9469688.1"/>
    </source>
</evidence>
<dbReference type="GO" id="GO:0006955">
    <property type="term" value="P:immune response"/>
    <property type="evidence" value="ECO:0007669"/>
    <property type="project" value="InterPro"/>
</dbReference>
<evidence type="ECO:0000256" key="6">
    <source>
        <dbReference type="SAM" id="SignalP"/>
    </source>
</evidence>
<evidence type="ECO:0000256" key="1">
    <source>
        <dbReference type="ARBA" id="ARBA00004479"/>
    </source>
</evidence>
<evidence type="ECO:0000256" key="5">
    <source>
        <dbReference type="SAM" id="Phobius"/>
    </source>
</evidence>
<dbReference type="PANTHER" id="PTHR19944">
    <property type="entry name" value="MHC CLASS II-RELATED"/>
    <property type="match status" value="1"/>
</dbReference>
<feature type="signal peptide" evidence="6">
    <location>
        <begin position="1"/>
        <end position="20"/>
    </location>
</feature>
<dbReference type="AlphaFoldDB" id="A0A8J6EI85"/>
<evidence type="ECO:0000256" key="3">
    <source>
        <dbReference type="ARBA" id="ARBA00022989"/>
    </source>
</evidence>
<dbReference type="InterPro" id="IPR003597">
    <property type="entry name" value="Ig_C1-set"/>
</dbReference>
<dbReference type="SMART" id="SM00407">
    <property type="entry name" value="IGc1"/>
    <property type="match status" value="1"/>
</dbReference>
<evidence type="ECO:0000256" key="4">
    <source>
        <dbReference type="ARBA" id="ARBA00023180"/>
    </source>
</evidence>
<keyword evidence="5" id="KW-0472">Membrane</keyword>
<gene>
    <name evidence="8" type="ORF">GDO78_019889</name>
</gene>
<feature type="chain" id="PRO_5035220830" description="Ig-like domain-containing protein" evidence="6">
    <location>
        <begin position="21"/>
        <end position="245"/>
    </location>
</feature>
<keyword evidence="9" id="KW-1185">Reference proteome</keyword>
<proteinExistence type="predicted"/>
<feature type="transmembrane region" description="Helical" evidence="5">
    <location>
        <begin position="211"/>
        <end position="238"/>
    </location>
</feature>
<comment type="subcellular location">
    <subcellularLocation>
        <location evidence="1">Membrane</location>
        <topology evidence="1">Single-pass type I membrane protein</topology>
    </subcellularLocation>
</comment>
<dbReference type="InterPro" id="IPR011162">
    <property type="entry name" value="MHC_I/II-like_Ag-recog"/>
</dbReference>
<dbReference type="PANTHER" id="PTHR19944:SF50">
    <property type="entry name" value="HLA CLASS II HISTOCOMPATIBILITY ANTIGEN, DM ALPHA CHAIN"/>
    <property type="match status" value="1"/>
</dbReference>
<dbReference type="InterPro" id="IPR013783">
    <property type="entry name" value="Ig-like_fold"/>
</dbReference>
<feature type="domain" description="Ig-like" evidence="7">
    <location>
        <begin position="104"/>
        <end position="198"/>
    </location>
</feature>
<dbReference type="InterPro" id="IPR014745">
    <property type="entry name" value="MHC_II_a/b_N"/>
</dbReference>
<dbReference type="Gene3D" id="3.10.320.10">
    <property type="entry name" value="Class II Histocompatibility Antigen, M Beta Chain, Chain B, domain 1"/>
    <property type="match status" value="1"/>
</dbReference>
<name>A0A8J6EI85_ELECQ</name>
<dbReference type="InterPro" id="IPR036179">
    <property type="entry name" value="Ig-like_dom_sf"/>
</dbReference>
<evidence type="ECO:0000313" key="9">
    <source>
        <dbReference type="Proteomes" id="UP000770717"/>
    </source>
</evidence>
<dbReference type="Pfam" id="PF07654">
    <property type="entry name" value="C1-set"/>
    <property type="match status" value="1"/>
</dbReference>
<dbReference type="Gene3D" id="2.60.40.10">
    <property type="entry name" value="Immunoglobulins"/>
    <property type="match status" value="1"/>
</dbReference>
<keyword evidence="3 5" id="KW-1133">Transmembrane helix</keyword>
<sequence>MPPPGLRSLLLAMLAAVVRCDDPYSLSQVLFCQPSEPQSGLLKIFNEDQMFSYNFTDNSTSPWINDFDKWRGLAFPDPSTVQSHVSLCHRFRQALTNALVNIMPEARGNTHVTVFTARPLRLGVPNTLICAISDVYPPALNITWKKGGQILTTALDSYKYVAMEDLTFQAFSYLNVTAYHNDFFSCEVQVAGDDRTIVAYWIPQYPVPSELLLYGLCGSGFTLGIIFLLLGVWFCYFARKLHNTD</sequence>
<keyword evidence="4" id="KW-0325">Glycoprotein</keyword>
<dbReference type="SUPFAM" id="SSF48726">
    <property type="entry name" value="Immunoglobulin"/>
    <property type="match status" value="1"/>
</dbReference>
<dbReference type="EMBL" id="WNTK01000450">
    <property type="protein sequence ID" value="KAG9469688.1"/>
    <property type="molecule type" value="Genomic_DNA"/>
</dbReference>
<keyword evidence="2 5" id="KW-0812">Transmembrane</keyword>
<comment type="caution">
    <text evidence="8">The sequence shown here is derived from an EMBL/GenBank/DDBJ whole genome shotgun (WGS) entry which is preliminary data.</text>
</comment>
<dbReference type="InterPro" id="IPR007110">
    <property type="entry name" value="Ig-like_dom"/>
</dbReference>
<dbReference type="InterPro" id="IPR050160">
    <property type="entry name" value="MHC/Immunoglobulin"/>
</dbReference>
<dbReference type="GO" id="GO:0042613">
    <property type="term" value="C:MHC class II protein complex"/>
    <property type="evidence" value="ECO:0007669"/>
    <property type="project" value="InterPro"/>
</dbReference>
<accession>A0A8J6EI85</accession>
<dbReference type="Proteomes" id="UP000770717">
    <property type="component" value="Unassembled WGS sequence"/>
</dbReference>